<protein>
    <recommendedName>
        <fullName evidence="3">Carboxymuconolactone decarboxylase-like domain-containing protein</fullName>
    </recommendedName>
</protein>
<sequence length="164" mass="18895">MPWIKPVKQTEIKKMKVYDQLEPPVSVFHRLMAHTPDLLTNFTPLQQAVKQVGVGEVLREMIITYVSARNWCDYCTKSHKELLVKLTDEDTADNLVADNLEQFDTKVKAVLTYARKLTVNRNELRLKDIENLMKEGFSEQDIVEINHLIAYTSYTNQLSIGLGL</sequence>
<evidence type="ECO:0008006" key="3">
    <source>
        <dbReference type="Google" id="ProtNLM"/>
    </source>
</evidence>
<dbReference type="Gene3D" id="1.20.1290.10">
    <property type="entry name" value="AhpD-like"/>
    <property type="match status" value="1"/>
</dbReference>
<organism evidence="1 2">
    <name type="scientific">Alteribacter keqinensis</name>
    <dbReference type="NCBI Taxonomy" id="2483800"/>
    <lineage>
        <taxon>Bacteria</taxon>
        <taxon>Bacillati</taxon>
        <taxon>Bacillota</taxon>
        <taxon>Bacilli</taxon>
        <taxon>Bacillales</taxon>
        <taxon>Bacillaceae</taxon>
        <taxon>Alteribacter</taxon>
    </lineage>
</organism>
<name>A0A3M7TT17_9BACI</name>
<dbReference type="Proteomes" id="UP000278746">
    <property type="component" value="Unassembled WGS sequence"/>
</dbReference>
<evidence type="ECO:0000313" key="1">
    <source>
        <dbReference type="EMBL" id="RNA68657.1"/>
    </source>
</evidence>
<proteinExistence type="predicted"/>
<dbReference type="AlphaFoldDB" id="A0A3M7TT17"/>
<dbReference type="SUPFAM" id="SSF69118">
    <property type="entry name" value="AhpD-like"/>
    <property type="match status" value="1"/>
</dbReference>
<comment type="caution">
    <text evidence="1">The sequence shown here is derived from an EMBL/GenBank/DDBJ whole genome shotgun (WGS) entry which is preliminary data.</text>
</comment>
<dbReference type="PANTHER" id="PTHR35446:SF2">
    <property type="entry name" value="CARBOXYMUCONOLACTONE DECARBOXYLASE-LIKE DOMAIN-CONTAINING PROTEIN"/>
    <property type="match status" value="1"/>
</dbReference>
<dbReference type="RefSeq" id="WP_122896183.1">
    <property type="nucleotide sequence ID" value="NZ_RHIB01000001.1"/>
</dbReference>
<dbReference type="EMBL" id="RHIB01000001">
    <property type="protein sequence ID" value="RNA68657.1"/>
    <property type="molecule type" value="Genomic_DNA"/>
</dbReference>
<evidence type="ECO:0000313" key="2">
    <source>
        <dbReference type="Proteomes" id="UP000278746"/>
    </source>
</evidence>
<keyword evidence="2" id="KW-1185">Reference proteome</keyword>
<gene>
    <name evidence="1" type="ORF">EBO34_01430</name>
</gene>
<reference evidence="1 2" key="1">
    <citation type="submission" date="2018-10" db="EMBL/GenBank/DDBJ databases">
        <title>Bacillus Keqinensis sp. nov., a moderately halophilic bacterium isolated from a saline-alkaline lake.</title>
        <authorList>
            <person name="Wang H."/>
        </authorList>
    </citation>
    <scope>NUCLEOTIDE SEQUENCE [LARGE SCALE GENOMIC DNA]</scope>
    <source>
        <strain evidence="1 2">KQ-3</strain>
    </source>
</reference>
<dbReference type="OrthoDB" id="9801997at2"/>
<dbReference type="InterPro" id="IPR029032">
    <property type="entry name" value="AhpD-like"/>
</dbReference>
<dbReference type="PANTHER" id="PTHR35446">
    <property type="entry name" value="SI:CH211-175M2.5"/>
    <property type="match status" value="1"/>
</dbReference>
<accession>A0A3M7TT17</accession>